<dbReference type="Gene3D" id="3.40.1810.10">
    <property type="entry name" value="Transcription factor, MADS-box"/>
    <property type="match status" value="1"/>
</dbReference>
<dbReference type="PROSITE" id="PS50066">
    <property type="entry name" value="MADS_BOX_2"/>
    <property type="match status" value="1"/>
</dbReference>
<evidence type="ECO:0000256" key="1">
    <source>
        <dbReference type="ARBA" id="ARBA00004123"/>
    </source>
</evidence>
<evidence type="ECO:0000256" key="4">
    <source>
        <dbReference type="ARBA" id="ARBA00023163"/>
    </source>
</evidence>
<dbReference type="PANTHER" id="PTHR11945:SF455">
    <property type="entry name" value="MADS-BOX DOMAIN-CONTAINING PROTEIN"/>
    <property type="match status" value="1"/>
</dbReference>
<dbReference type="SUPFAM" id="SSF55455">
    <property type="entry name" value="SRF-like"/>
    <property type="match status" value="1"/>
</dbReference>
<dbReference type="GO" id="GO:0000978">
    <property type="term" value="F:RNA polymerase II cis-regulatory region sequence-specific DNA binding"/>
    <property type="evidence" value="ECO:0000318"/>
    <property type="project" value="GO_Central"/>
</dbReference>
<reference evidence="8" key="2">
    <citation type="journal article" date="2018" name="Plant J.">
        <title>The Sorghum bicolor reference genome: improved assembly, gene annotations, a transcriptome atlas, and signatures of genome organization.</title>
        <authorList>
            <person name="McCormick R.F."/>
            <person name="Truong S.K."/>
            <person name="Sreedasyam A."/>
            <person name="Jenkins J."/>
            <person name="Shu S."/>
            <person name="Sims D."/>
            <person name="Kennedy M."/>
            <person name="Amirebrahimi M."/>
            <person name="Weers B.D."/>
            <person name="McKinley B."/>
            <person name="Mattison A."/>
            <person name="Morishige D.T."/>
            <person name="Grimwood J."/>
            <person name="Schmutz J."/>
            <person name="Mullet J.E."/>
        </authorList>
    </citation>
    <scope>NUCLEOTIDE SEQUENCE [LARGE SCALE GENOMIC DNA]</scope>
    <source>
        <strain evidence="8">cv. BTx623</strain>
    </source>
</reference>
<dbReference type="EMBL" id="CM000769">
    <property type="protein sequence ID" value="KXG20143.1"/>
    <property type="molecule type" value="Genomic_DNA"/>
</dbReference>
<keyword evidence="3" id="KW-0238">DNA-binding</keyword>
<organism evidence="7 8">
    <name type="scientific">Sorghum bicolor</name>
    <name type="common">Sorghum</name>
    <name type="synonym">Sorghum vulgare</name>
    <dbReference type="NCBI Taxonomy" id="4558"/>
    <lineage>
        <taxon>Eukaryota</taxon>
        <taxon>Viridiplantae</taxon>
        <taxon>Streptophyta</taxon>
        <taxon>Embryophyta</taxon>
        <taxon>Tracheophyta</taxon>
        <taxon>Spermatophyta</taxon>
        <taxon>Magnoliopsida</taxon>
        <taxon>Liliopsida</taxon>
        <taxon>Poales</taxon>
        <taxon>Poaceae</taxon>
        <taxon>PACMAD clade</taxon>
        <taxon>Panicoideae</taxon>
        <taxon>Andropogonodae</taxon>
        <taxon>Andropogoneae</taxon>
        <taxon>Sorghinae</taxon>
        <taxon>Sorghum</taxon>
    </lineage>
</organism>
<evidence type="ECO:0000313" key="8">
    <source>
        <dbReference type="Proteomes" id="UP000000768"/>
    </source>
</evidence>
<comment type="subcellular location">
    <subcellularLocation>
        <location evidence="1">Nucleus</location>
    </subcellularLocation>
</comment>
<feature type="domain" description="MADS-box" evidence="6">
    <location>
        <begin position="6"/>
        <end position="66"/>
    </location>
</feature>
<dbReference type="PRINTS" id="PR00404">
    <property type="entry name" value="MADSDOMAIN"/>
</dbReference>
<accession>A0A194YJL5</accession>
<sequence length="184" mass="20371">MGRPSKGRQRIEIRRIEDAGRLEVTFSKRKSGLQKKASELFLLCGSPVALVVFSPGKKAFALGTPSVDDVLRRHAPVPGEELDAKILADTDDASAVADRAEAEAIVRRTEDTRARSATEKARMDAIGKSVRQAAAKAGRKFWWEADSDELGEDELPEFVKVLRRLRVNLQRHLDSLSAPARQLQ</sequence>
<keyword evidence="2" id="KW-0805">Transcription regulation</keyword>
<keyword evidence="8" id="KW-1185">Reference proteome</keyword>
<dbReference type="Gramene" id="KXG20143">
    <property type="protein sequence ID" value="KXG20143"/>
    <property type="gene ID" value="SORBI_3010G162300"/>
</dbReference>
<protein>
    <recommendedName>
        <fullName evidence="6">MADS-box domain-containing protein</fullName>
    </recommendedName>
</protein>
<proteinExistence type="predicted"/>
<dbReference type="FunCoup" id="A0A194YJL5">
    <property type="interactions" value="41"/>
</dbReference>
<reference evidence="7 8" key="1">
    <citation type="journal article" date="2009" name="Nature">
        <title>The Sorghum bicolor genome and the diversification of grasses.</title>
        <authorList>
            <person name="Paterson A.H."/>
            <person name="Bowers J.E."/>
            <person name="Bruggmann R."/>
            <person name="Dubchak I."/>
            <person name="Grimwood J."/>
            <person name="Gundlach H."/>
            <person name="Haberer G."/>
            <person name="Hellsten U."/>
            <person name="Mitros T."/>
            <person name="Poliakov A."/>
            <person name="Schmutz J."/>
            <person name="Spannagl M."/>
            <person name="Tang H."/>
            <person name="Wang X."/>
            <person name="Wicker T."/>
            <person name="Bharti A.K."/>
            <person name="Chapman J."/>
            <person name="Feltus F.A."/>
            <person name="Gowik U."/>
            <person name="Grigoriev I.V."/>
            <person name="Lyons E."/>
            <person name="Maher C.A."/>
            <person name="Martis M."/>
            <person name="Narechania A."/>
            <person name="Otillar R.P."/>
            <person name="Penning B.W."/>
            <person name="Salamov A.A."/>
            <person name="Wang Y."/>
            <person name="Zhang L."/>
            <person name="Carpita N.C."/>
            <person name="Freeling M."/>
            <person name="Gingle A.R."/>
            <person name="Hash C.T."/>
            <person name="Keller B."/>
            <person name="Klein P."/>
            <person name="Kresovich S."/>
            <person name="McCann M.C."/>
            <person name="Ming R."/>
            <person name="Peterson D.G."/>
            <person name="Mehboob-ur-Rahman"/>
            <person name="Ware D."/>
            <person name="Westhoff P."/>
            <person name="Mayer K.F."/>
            <person name="Messing J."/>
            <person name="Rokhsar D.S."/>
        </authorList>
    </citation>
    <scope>NUCLEOTIDE SEQUENCE [LARGE SCALE GENOMIC DNA]</scope>
    <source>
        <strain evidence="8">cv. BTx623</strain>
    </source>
</reference>
<dbReference type="eggNOG" id="KOG0014">
    <property type="taxonomic scope" value="Eukaryota"/>
</dbReference>
<dbReference type="SMART" id="SM00432">
    <property type="entry name" value="MADS"/>
    <property type="match status" value="1"/>
</dbReference>
<evidence type="ECO:0000313" key="7">
    <source>
        <dbReference type="EMBL" id="KXG20143.1"/>
    </source>
</evidence>
<dbReference type="GO" id="GO:0000981">
    <property type="term" value="F:DNA-binding transcription factor activity, RNA polymerase II-specific"/>
    <property type="evidence" value="ECO:0000318"/>
    <property type="project" value="GO_Central"/>
</dbReference>
<keyword evidence="4" id="KW-0804">Transcription</keyword>
<dbReference type="Proteomes" id="UP000000768">
    <property type="component" value="Chromosome 10"/>
</dbReference>
<dbReference type="InterPro" id="IPR002100">
    <property type="entry name" value="TF_MADSbox"/>
</dbReference>
<evidence type="ECO:0000256" key="3">
    <source>
        <dbReference type="ARBA" id="ARBA00023125"/>
    </source>
</evidence>
<dbReference type="GO" id="GO:0046983">
    <property type="term" value="F:protein dimerization activity"/>
    <property type="evidence" value="ECO:0007669"/>
    <property type="project" value="InterPro"/>
</dbReference>
<dbReference type="GO" id="GO:0006357">
    <property type="term" value="P:regulation of transcription by RNA polymerase II"/>
    <property type="evidence" value="ECO:0000318"/>
    <property type="project" value="GO_Central"/>
</dbReference>
<dbReference type="GO" id="GO:0005634">
    <property type="term" value="C:nucleus"/>
    <property type="evidence" value="ECO:0007669"/>
    <property type="project" value="UniProtKB-SubCell"/>
</dbReference>
<evidence type="ECO:0000259" key="6">
    <source>
        <dbReference type="PROSITE" id="PS50066"/>
    </source>
</evidence>
<dbReference type="Pfam" id="PF00319">
    <property type="entry name" value="SRF-TF"/>
    <property type="match status" value="1"/>
</dbReference>
<dbReference type="OMA" id="WENCFED"/>
<name>A0A194YJL5_SORBI</name>
<dbReference type="InterPro" id="IPR036879">
    <property type="entry name" value="TF_MADSbox_sf"/>
</dbReference>
<evidence type="ECO:0000256" key="5">
    <source>
        <dbReference type="ARBA" id="ARBA00023242"/>
    </source>
</evidence>
<dbReference type="InParanoid" id="A0A194YJL5"/>
<dbReference type="PANTHER" id="PTHR11945">
    <property type="entry name" value="MADS BOX PROTEIN"/>
    <property type="match status" value="1"/>
</dbReference>
<gene>
    <name evidence="7" type="ORF">SORBI_3010G162300</name>
</gene>
<keyword evidence="5" id="KW-0539">Nucleus</keyword>
<dbReference type="AlphaFoldDB" id="A0A194YJL5"/>
<evidence type="ECO:0000256" key="2">
    <source>
        <dbReference type="ARBA" id="ARBA00023015"/>
    </source>
</evidence>